<dbReference type="Proteomes" id="UP001162992">
    <property type="component" value="Chromosome 17"/>
</dbReference>
<proteinExistence type="predicted"/>
<reference evidence="2" key="1">
    <citation type="journal article" date="2024" name="Proc. Natl. Acad. Sci. U.S.A.">
        <title>Extraordinary preservation of gene collinearity over three hundred million years revealed in homosporous lycophytes.</title>
        <authorList>
            <person name="Li C."/>
            <person name="Wickell D."/>
            <person name="Kuo L.Y."/>
            <person name="Chen X."/>
            <person name="Nie B."/>
            <person name="Liao X."/>
            <person name="Peng D."/>
            <person name="Ji J."/>
            <person name="Jenkins J."/>
            <person name="Williams M."/>
            <person name="Shu S."/>
            <person name="Plott C."/>
            <person name="Barry K."/>
            <person name="Rajasekar S."/>
            <person name="Grimwood J."/>
            <person name="Han X."/>
            <person name="Sun S."/>
            <person name="Hou Z."/>
            <person name="He W."/>
            <person name="Dai G."/>
            <person name="Sun C."/>
            <person name="Schmutz J."/>
            <person name="Leebens-Mack J.H."/>
            <person name="Li F.W."/>
            <person name="Wang L."/>
        </authorList>
    </citation>
    <scope>NUCLEOTIDE SEQUENCE [LARGE SCALE GENOMIC DNA]</scope>
    <source>
        <strain evidence="2">cv. PW_Plant_1</strain>
    </source>
</reference>
<sequence>MSEEKVVELHQHNDVQDAIAFYDKLFRDSFEPKPADLEEALARLQGCAHARPRPLFFSVHNRIAVALKFLGRRREAIAKFDQLEQLCHEDGETGLEALCCIEQGLLLEEIDEEASRRVLLRGLALAQESGDEIVGLWSSRVSRGRYVLGKLLCYSEDYENALGYLQGLDDAAADPAALHYFLGLAHGRVAKTLVSDREQAFEKALDYCRSCIQSRPQLQLLFWAHKLMGDIYLDLQNYEKARQVFAEAARLAAREEKFKSESRFWWITGSVETIYLGRQDKAIESFTSSLEAAFKIEDATDQATCLLDASTWLKKTLSLVQGNTPKWMPNTKDNLLSQTSVTVLHAEALGCLGGARVQNGMLEEGRQCFQDAVSLISNECNSFSQESFELNLFYWLQWALAELASQFGEWEEAWTLYKKCKGIAQSEKMKLRCDIHAGFALQFVGRCQCAFEAFTKAMEEYSRLLETEWDVKAELLTRLGQALLGLGNLSEGISTLEAARKILEEQQVFQSEILALNYLALFCGYVENQQVWDAFQLAKSFQAILNKYPKESSHQYTWELMSGVASSSVVNYEEAVETFNKLVSTQSNSDWMLQYGAIGNLANSYKNLGEFDDALLKYEEAWQLVPKDQHLFFAHIRINRAEVYMQKAFKEKFIKRTGSKAFEKDNSKAFQEYESAISILECLSHPDVDALAKAYAGQATILVRLKDPKKASNKLEKARLYAGNNRILIAKLKYVQAHLYHLEAFLEPGKEEGDLKGALAEAAIAETRESAILFATLQMELHDLESAWVSLLGGEMKHVFIFMQCLLADETYREAPDYLKALLWAERGRMRLFFHLMGHLRSDNLHTKQMGKEDPLWFDKDDELAKECIHQAIRSCGSEAAIVEYTYAESEGYLYIYVVLEQASELSVHFQYVGLQDYFANNKYSGMGKTLNALIKRTRSEIVKRADDKAMLGLSILYTLLLEPIWQYIEGCSIVIFAPHENLSLVPFAALYNKEQKEFLIEQKAVGIIPSIRALLQCFSQQSAFEEGMQAGTLAVPFVAGNPEPMGLGLLPLEGAAKEAHNVAKKLYVEPLVGLRMTKDAVIDGLRNASVVVLVTHGIVNNAYPHGALVMQGPGPGQGHCKKVNAASATSLRSLVVSRMLGRDGAIQAVSRTSEVLTANEVGKLEGGIRAGLVVLSACQTGEGEVSSEGLLGLGRAVLQAGASSVVLTLWKVDDDSTKDLVTGLFQHLVDNNQTIVVSMQSAMLHMLKSGVCIYKWAPLMALGSPTLKLVKSSRFSPKWCD</sequence>
<name>A0ACC2B3K8_DIPCM</name>
<evidence type="ECO:0000313" key="2">
    <source>
        <dbReference type="Proteomes" id="UP001162992"/>
    </source>
</evidence>
<dbReference type="EMBL" id="CM055108">
    <property type="protein sequence ID" value="KAJ7524350.1"/>
    <property type="molecule type" value="Genomic_DNA"/>
</dbReference>
<organism evidence="1 2">
    <name type="scientific">Diphasiastrum complanatum</name>
    <name type="common">Issler's clubmoss</name>
    <name type="synonym">Lycopodium complanatum</name>
    <dbReference type="NCBI Taxonomy" id="34168"/>
    <lineage>
        <taxon>Eukaryota</taxon>
        <taxon>Viridiplantae</taxon>
        <taxon>Streptophyta</taxon>
        <taxon>Embryophyta</taxon>
        <taxon>Tracheophyta</taxon>
        <taxon>Lycopodiopsida</taxon>
        <taxon>Lycopodiales</taxon>
        <taxon>Lycopodiaceae</taxon>
        <taxon>Lycopodioideae</taxon>
        <taxon>Diphasiastrum</taxon>
    </lineage>
</organism>
<gene>
    <name evidence="1" type="ORF">O6H91_17G001300</name>
</gene>
<keyword evidence="2" id="KW-1185">Reference proteome</keyword>
<protein>
    <submittedName>
        <fullName evidence="1">Uncharacterized protein</fullName>
    </submittedName>
</protein>
<evidence type="ECO:0000313" key="1">
    <source>
        <dbReference type="EMBL" id="KAJ7524350.1"/>
    </source>
</evidence>
<accession>A0ACC2B3K8</accession>
<comment type="caution">
    <text evidence="1">The sequence shown here is derived from an EMBL/GenBank/DDBJ whole genome shotgun (WGS) entry which is preliminary data.</text>
</comment>